<comment type="caution">
    <text evidence="9">The sequence shown here is derived from an EMBL/GenBank/DDBJ whole genome shotgun (WGS) entry which is preliminary data.</text>
</comment>
<dbReference type="PROSITE" id="PS00463">
    <property type="entry name" value="ZN2_CY6_FUNGAL_1"/>
    <property type="match status" value="1"/>
</dbReference>
<evidence type="ECO:0000313" key="9">
    <source>
        <dbReference type="EMBL" id="KAK3387509.1"/>
    </source>
</evidence>
<keyword evidence="4" id="KW-0238">DNA-binding</keyword>
<dbReference type="InterPro" id="IPR036864">
    <property type="entry name" value="Zn2-C6_fun-type_DNA-bd_sf"/>
</dbReference>
<feature type="domain" description="Zn(2)-C6 fungal-type" evidence="8">
    <location>
        <begin position="47"/>
        <end position="76"/>
    </location>
</feature>
<dbReference type="SUPFAM" id="SSF57701">
    <property type="entry name" value="Zn2/Cys6 DNA-binding domain"/>
    <property type="match status" value="1"/>
</dbReference>
<dbReference type="EMBL" id="JAULSW010000003">
    <property type="protein sequence ID" value="KAK3387509.1"/>
    <property type="molecule type" value="Genomic_DNA"/>
</dbReference>
<dbReference type="Pfam" id="PF04082">
    <property type="entry name" value="Fungal_trans"/>
    <property type="match status" value="1"/>
</dbReference>
<dbReference type="InterPro" id="IPR007219">
    <property type="entry name" value="XnlR_reg_dom"/>
</dbReference>
<dbReference type="Pfam" id="PF00172">
    <property type="entry name" value="Zn_clus"/>
    <property type="match status" value="1"/>
</dbReference>
<dbReference type="GO" id="GO:0008270">
    <property type="term" value="F:zinc ion binding"/>
    <property type="evidence" value="ECO:0007669"/>
    <property type="project" value="InterPro"/>
</dbReference>
<dbReference type="GO" id="GO:0000978">
    <property type="term" value="F:RNA polymerase II cis-regulatory region sequence-specific DNA binding"/>
    <property type="evidence" value="ECO:0007669"/>
    <property type="project" value="TreeGrafter"/>
</dbReference>
<gene>
    <name evidence="9" type="ORF">B0H63DRAFT_559015</name>
</gene>
<dbReference type="CDD" id="cd00067">
    <property type="entry name" value="GAL4"/>
    <property type="match status" value="1"/>
</dbReference>
<evidence type="ECO:0000256" key="5">
    <source>
        <dbReference type="ARBA" id="ARBA00023163"/>
    </source>
</evidence>
<reference evidence="9" key="2">
    <citation type="submission" date="2023-06" db="EMBL/GenBank/DDBJ databases">
        <authorList>
            <consortium name="Lawrence Berkeley National Laboratory"/>
            <person name="Haridas S."/>
            <person name="Hensen N."/>
            <person name="Bonometti L."/>
            <person name="Westerberg I."/>
            <person name="Brannstrom I.O."/>
            <person name="Guillou S."/>
            <person name="Cros-Aarteil S."/>
            <person name="Calhoun S."/>
            <person name="Kuo A."/>
            <person name="Mondo S."/>
            <person name="Pangilinan J."/>
            <person name="Riley R."/>
            <person name="LaButti K."/>
            <person name="Andreopoulos B."/>
            <person name="Lipzen A."/>
            <person name="Chen C."/>
            <person name="Yanf M."/>
            <person name="Daum C."/>
            <person name="Ng V."/>
            <person name="Clum A."/>
            <person name="Steindorff A."/>
            <person name="Ohm R."/>
            <person name="Martin F."/>
            <person name="Silar P."/>
            <person name="Natvig D."/>
            <person name="Lalanne C."/>
            <person name="Gautier V."/>
            <person name="Ament-velasquez S.L."/>
            <person name="Kruys A."/>
            <person name="Hutchinson M.I."/>
            <person name="Powell A.J."/>
            <person name="Barry K."/>
            <person name="Miller A.N."/>
            <person name="Grigoriev I.V."/>
            <person name="Debuchy R."/>
            <person name="Gladieux P."/>
            <person name="Thoren M.H."/>
            <person name="Johannesson H."/>
        </authorList>
    </citation>
    <scope>NUCLEOTIDE SEQUENCE</scope>
    <source>
        <strain evidence="9">CBS 232.78</strain>
    </source>
</reference>
<keyword evidence="6" id="KW-0539">Nucleus</keyword>
<dbReference type="AlphaFoldDB" id="A0AAE0NU04"/>
<evidence type="ECO:0000256" key="3">
    <source>
        <dbReference type="ARBA" id="ARBA00023015"/>
    </source>
</evidence>
<evidence type="ECO:0000259" key="8">
    <source>
        <dbReference type="PROSITE" id="PS50048"/>
    </source>
</evidence>
<dbReference type="GO" id="GO:0001228">
    <property type="term" value="F:DNA-binding transcription activator activity, RNA polymerase II-specific"/>
    <property type="evidence" value="ECO:0007669"/>
    <property type="project" value="TreeGrafter"/>
</dbReference>
<dbReference type="Proteomes" id="UP001285441">
    <property type="component" value="Unassembled WGS sequence"/>
</dbReference>
<evidence type="ECO:0000313" key="10">
    <source>
        <dbReference type="Proteomes" id="UP001285441"/>
    </source>
</evidence>
<organism evidence="9 10">
    <name type="scientific">Podospora didyma</name>
    <dbReference type="NCBI Taxonomy" id="330526"/>
    <lineage>
        <taxon>Eukaryota</taxon>
        <taxon>Fungi</taxon>
        <taxon>Dikarya</taxon>
        <taxon>Ascomycota</taxon>
        <taxon>Pezizomycotina</taxon>
        <taxon>Sordariomycetes</taxon>
        <taxon>Sordariomycetidae</taxon>
        <taxon>Sordariales</taxon>
        <taxon>Podosporaceae</taxon>
        <taxon>Podospora</taxon>
    </lineage>
</organism>
<evidence type="ECO:0000256" key="1">
    <source>
        <dbReference type="ARBA" id="ARBA00022723"/>
    </source>
</evidence>
<dbReference type="GO" id="GO:0005634">
    <property type="term" value="C:nucleus"/>
    <property type="evidence" value="ECO:0007669"/>
    <property type="project" value="TreeGrafter"/>
</dbReference>
<keyword evidence="2" id="KW-0862">Zinc</keyword>
<evidence type="ECO:0000256" key="6">
    <source>
        <dbReference type="ARBA" id="ARBA00023242"/>
    </source>
</evidence>
<evidence type="ECO:0000256" key="2">
    <source>
        <dbReference type="ARBA" id="ARBA00022833"/>
    </source>
</evidence>
<dbReference type="PANTHER" id="PTHR31944:SF131">
    <property type="entry name" value="HEME-RESPONSIVE ZINC FINGER TRANSCRIPTION FACTOR HAP1"/>
    <property type="match status" value="1"/>
</dbReference>
<feature type="region of interest" description="Disordered" evidence="7">
    <location>
        <begin position="1"/>
        <end position="30"/>
    </location>
</feature>
<dbReference type="CDD" id="cd12148">
    <property type="entry name" value="fungal_TF_MHR"/>
    <property type="match status" value="1"/>
</dbReference>
<reference evidence="9" key="1">
    <citation type="journal article" date="2023" name="Mol. Phylogenet. Evol.">
        <title>Genome-scale phylogeny and comparative genomics of the fungal order Sordariales.</title>
        <authorList>
            <person name="Hensen N."/>
            <person name="Bonometti L."/>
            <person name="Westerberg I."/>
            <person name="Brannstrom I.O."/>
            <person name="Guillou S."/>
            <person name="Cros-Aarteil S."/>
            <person name="Calhoun S."/>
            <person name="Haridas S."/>
            <person name="Kuo A."/>
            <person name="Mondo S."/>
            <person name="Pangilinan J."/>
            <person name="Riley R."/>
            <person name="LaButti K."/>
            <person name="Andreopoulos B."/>
            <person name="Lipzen A."/>
            <person name="Chen C."/>
            <person name="Yan M."/>
            <person name="Daum C."/>
            <person name="Ng V."/>
            <person name="Clum A."/>
            <person name="Steindorff A."/>
            <person name="Ohm R.A."/>
            <person name="Martin F."/>
            <person name="Silar P."/>
            <person name="Natvig D.O."/>
            <person name="Lalanne C."/>
            <person name="Gautier V."/>
            <person name="Ament-Velasquez S.L."/>
            <person name="Kruys A."/>
            <person name="Hutchinson M.I."/>
            <person name="Powell A.J."/>
            <person name="Barry K."/>
            <person name="Miller A.N."/>
            <person name="Grigoriev I.V."/>
            <person name="Debuchy R."/>
            <person name="Gladieux P."/>
            <person name="Hiltunen Thoren M."/>
            <person name="Johannesson H."/>
        </authorList>
    </citation>
    <scope>NUCLEOTIDE SEQUENCE</scope>
    <source>
        <strain evidence="9">CBS 232.78</strain>
    </source>
</reference>
<dbReference type="InterPro" id="IPR001138">
    <property type="entry name" value="Zn2Cys6_DnaBD"/>
</dbReference>
<feature type="region of interest" description="Disordered" evidence="7">
    <location>
        <begin position="76"/>
        <end position="109"/>
    </location>
</feature>
<evidence type="ECO:0000256" key="7">
    <source>
        <dbReference type="SAM" id="MobiDB-lite"/>
    </source>
</evidence>
<dbReference type="InterPro" id="IPR051430">
    <property type="entry name" value="Fungal_TF_Env_Response"/>
</dbReference>
<accession>A0AAE0NU04</accession>
<dbReference type="PANTHER" id="PTHR31944">
    <property type="entry name" value="HEME-RESPONSIVE ZINC FINGER TRANSCRIPTION FACTOR HAP1"/>
    <property type="match status" value="1"/>
</dbReference>
<dbReference type="PROSITE" id="PS50048">
    <property type="entry name" value="ZN2_CY6_FUNGAL_2"/>
    <property type="match status" value="1"/>
</dbReference>
<name>A0AAE0NU04_9PEZI</name>
<dbReference type="SMART" id="SM00066">
    <property type="entry name" value="GAL4"/>
    <property type="match status" value="1"/>
</dbReference>
<sequence length="780" mass="88138">MMDQEDATTMAATLETPARNPSTTSPSAVFDAIPQPRSVKRPRPVKSCIECRKRKLKCDRLGPCSQCQKSRRHCRYAEHESGAISDDISEGEAGERSLKRTRISGSTSVNTDVAEPSFSNFTGMHHVITRLDRLEKLIVERLSPGTTRALTSPTTIHGLFVKRRLGDGYHTPSNGKIFLRLFDEATDLVRDLARVDSFREPFARLQNTYQTLQKQRRKSLEPIPVFVNSIVPIQERMADILPPKVVCDRLFESHLSLSEPLYQVVHIPTFQQNYATYWEGNGCYDAFLPQLLCMLCIGSRFGTNDKGLSLNRFTNIHIPTACALVRAWLDSLRGKESVCFTTLQTEILLLHAQGTIASGQRDSWPQLGYLVRLAMTTGLHRGPSDDLNLTVFQSEYRRRLWYGILELDLHMALSYDVPCAVREGEYSCEPPRNLNDEDLFLEATNLAESKPLEQYTASQFTAYAARTLPSRMAAASLISRLGTLQDYSDILEAGAALERMLDDVNFLHHRQASLDIEEEHLEWRTRTLLDIHLRRSLLALYRPFALGSTAASCPSQITSGYLKSSMKLLTYLDEIDPRLLNYEDSLAMYQFVLRNDIIEAAFSVCYFVKITTRVPPRGYWSPNHTEDAVPLVIGSDESLVPWSASSMIQRVERSLERLLGLIRESSIELWDIVALAMVFNSVREGSSEQKLEWSKDWVHRILNVSQQSVKTEAFSFLPALPLVKPSFDRHGKGPHMYANSSSASSIGASMTHEIQDELPFWDAFLESWSPASSGRDPRPF</sequence>
<dbReference type="GO" id="GO:0006351">
    <property type="term" value="P:DNA-templated transcription"/>
    <property type="evidence" value="ECO:0007669"/>
    <property type="project" value="InterPro"/>
</dbReference>
<evidence type="ECO:0000256" key="4">
    <source>
        <dbReference type="ARBA" id="ARBA00023125"/>
    </source>
</evidence>
<keyword evidence="1" id="KW-0479">Metal-binding</keyword>
<protein>
    <submittedName>
        <fullName evidence="9">Fungal-specific transcription factor domain-containing protein</fullName>
    </submittedName>
</protein>
<keyword evidence="5" id="KW-0804">Transcription</keyword>
<keyword evidence="10" id="KW-1185">Reference proteome</keyword>
<proteinExistence type="predicted"/>
<dbReference type="SMART" id="SM00906">
    <property type="entry name" value="Fungal_trans"/>
    <property type="match status" value="1"/>
</dbReference>
<keyword evidence="3" id="KW-0805">Transcription regulation</keyword>
<dbReference type="Gene3D" id="4.10.240.10">
    <property type="entry name" value="Zn(2)-C6 fungal-type DNA-binding domain"/>
    <property type="match status" value="1"/>
</dbReference>